<dbReference type="PRINTS" id="PR00032">
    <property type="entry name" value="HTHARAC"/>
</dbReference>
<comment type="caution">
    <text evidence="5">The sequence shown here is derived from an EMBL/GenBank/DDBJ whole genome shotgun (WGS) entry which is preliminary data.</text>
</comment>
<evidence type="ECO:0000256" key="3">
    <source>
        <dbReference type="ARBA" id="ARBA00023163"/>
    </source>
</evidence>
<evidence type="ECO:0000313" key="5">
    <source>
        <dbReference type="EMBL" id="THF82135.1"/>
    </source>
</evidence>
<dbReference type="GO" id="GO:0003700">
    <property type="term" value="F:DNA-binding transcription factor activity"/>
    <property type="evidence" value="ECO:0007669"/>
    <property type="project" value="InterPro"/>
</dbReference>
<feature type="domain" description="HTH araC/xylS-type" evidence="4">
    <location>
        <begin position="17"/>
        <end position="115"/>
    </location>
</feature>
<evidence type="ECO:0000313" key="6">
    <source>
        <dbReference type="Proteomes" id="UP000310636"/>
    </source>
</evidence>
<evidence type="ECO:0000259" key="4">
    <source>
        <dbReference type="PROSITE" id="PS01124"/>
    </source>
</evidence>
<dbReference type="InterPro" id="IPR009057">
    <property type="entry name" value="Homeodomain-like_sf"/>
</dbReference>
<dbReference type="RefSeq" id="WP_136369074.1">
    <property type="nucleotide sequence ID" value="NZ_SSOB01000007.1"/>
</dbReference>
<keyword evidence="6" id="KW-1185">Reference proteome</keyword>
<name>A0A4S4C339_9BACL</name>
<dbReference type="GO" id="GO:0043565">
    <property type="term" value="F:sequence-specific DNA binding"/>
    <property type="evidence" value="ECO:0007669"/>
    <property type="project" value="InterPro"/>
</dbReference>
<dbReference type="InterPro" id="IPR020449">
    <property type="entry name" value="Tscrpt_reg_AraC-type_HTH"/>
</dbReference>
<dbReference type="Gene3D" id="1.10.10.60">
    <property type="entry name" value="Homeodomain-like"/>
    <property type="match status" value="2"/>
</dbReference>
<reference evidence="5 6" key="1">
    <citation type="submission" date="2019-04" db="EMBL/GenBank/DDBJ databases">
        <title>Cohnella sp. nov. isolated from preserved vegetables.</title>
        <authorList>
            <person name="Lin S.-Y."/>
            <person name="Hung M.-H."/>
            <person name="Young C.-C."/>
        </authorList>
    </citation>
    <scope>NUCLEOTIDE SEQUENCE [LARGE SCALE GENOMIC DNA]</scope>
    <source>
        <strain evidence="5 6">CC-MHH1044</strain>
    </source>
</reference>
<dbReference type="Proteomes" id="UP000310636">
    <property type="component" value="Unassembled WGS sequence"/>
</dbReference>
<dbReference type="InterPro" id="IPR018062">
    <property type="entry name" value="HTH_AraC-typ_CS"/>
</dbReference>
<keyword evidence="3" id="KW-0804">Transcription</keyword>
<dbReference type="PANTHER" id="PTHR43280">
    <property type="entry name" value="ARAC-FAMILY TRANSCRIPTIONAL REGULATOR"/>
    <property type="match status" value="1"/>
</dbReference>
<dbReference type="PROSITE" id="PS01124">
    <property type="entry name" value="HTH_ARAC_FAMILY_2"/>
    <property type="match status" value="1"/>
</dbReference>
<proteinExistence type="predicted"/>
<accession>A0A4S4C339</accession>
<dbReference type="SUPFAM" id="SSF46689">
    <property type="entry name" value="Homeodomain-like"/>
    <property type="match status" value="2"/>
</dbReference>
<dbReference type="AlphaFoldDB" id="A0A4S4C339"/>
<keyword evidence="1" id="KW-0805">Transcription regulation</keyword>
<dbReference type="PROSITE" id="PS00041">
    <property type="entry name" value="HTH_ARAC_FAMILY_1"/>
    <property type="match status" value="1"/>
</dbReference>
<protein>
    <submittedName>
        <fullName evidence="5">Helix-turn-helix transcriptional regulator</fullName>
    </submittedName>
</protein>
<dbReference type="EMBL" id="SSOB01000007">
    <property type="protein sequence ID" value="THF82135.1"/>
    <property type="molecule type" value="Genomic_DNA"/>
</dbReference>
<sequence length="118" mass="13622">MSTVQSSNGDPMLRAIVRSKRFIEEHYPEPLERERLAEFACMSESYFSIMFKKVAGCTASQYITATRIEKAKQLLRSSDMNVSEIAREVGFQDPLYFSRVFSSREGMPPREYRAFSSE</sequence>
<dbReference type="SMART" id="SM00342">
    <property type="entry name" value="HTH_ARAC"/>
    <property type="match status" value="1"/>
</dbReference>
<dbReference type="OrthoDB" id="9803764at2"/>
<dbReference type="PANTHER" id="PTHR43280:SF2">
    <property type="entry name" value="HTH-TYPE TRANSCRIPTIONAL REGULATOR EXSA"/>
    <property type="match status" value="1"/>
</dbReference>
<dbReference type="InterPro" id="IPR018060">
    <property type="entry name" value="HTH_AraC"/>
</dbReference>
<gene>
    <name evidence="5" type="ORF">E6C55_07050</name>
</gene>
<organism evidence="5 6">
    <name type="scientific">Cohnella fermenti</name>
    <dbReference type="NCBI Taxonomy" id="2565925"/>
    <lineage>
        <taxon>Bacteria</taxon>
        <taxon>Bacillati</taxon>
        <taxon>Bacillota</taxon>
        <taxon>Bacilli</taxon>
        <taxon>Bacillales</taxon>
        <taxon>Paenibacillaceae</taxon>
        <taxon>Cohnella</taxon>
    </lineage>
</organism>
<keyword evidence="2" id="KW-0238">DNA-binding</keyword>
<dbReference type="Pfam" id="PF12833">
    <property type="entry name" value="HTH_18"/>
    <property type="match status" value="1"/>
</dbReference>
<evidence type="ECO:0000256" key="1">
    <source>
        <dbReference type="ARBA" id="ARBA00023015"/>
    </source>
</evidence>
<evidence type="ECO:0000256" key="2">
    <source>
        <dbReference type="ARBA" id="ARBA00023125"/>
    </source>
</evidence>